<evidence type="ECO:0008006" key="4">
    <source>
        <dbReference type="Google" id="ProtNLM"/>
    </source>
</evidence>
<accession>A0A9D7SD54</accession>
<protein>
    <recommendedName>
        <fullName evidence="4">MORN repeat variant</fullName>
    </recommendedName>
</protein>
<feature type="signal peptide" evidence="1">
    <location>
        <begin position="1"/>
        <end position="19"/>
    </location>
</feature>
<dbReference type="Gene3D" id="2.20.110.10">
    <property type="entry name" value="Histone H3 K4-specific methyltransferase SET7/9 N-terminal domain"/>
    <property type="match status" value="1"/>
</dbReference>
<dbReference type="SUPFAM" id="SSF82185">
    <property type="entry name" value="Histone H3 K4-specific methyltransferase SET7/9 N-terminal domain"/>
    <property type="match status" value="1"/>
</dbReference>
<organism evidence="2 3">
    <name type="scientific">Candidatus Defluviibacterium haderslevense</name>
    <dbReference type="NCBI Taxonomy" id="2981993"/>
    <lineage>
        <taxon>Bacteria</taxon>
        <taxon>Pseudomonadati</taxon>
        <taxon>Bacteroidota</taxon>
        <taxon>Saprospiria</taxon>
        <taxon>Saprospirales</taxon>
        <taxon>Saprospiraceae</taxon>
        <taxon>Candidatus Defluviibacterium</taxon>
    </lineage>
</organism>
<dbReference type="AlphaFoldDB" id="A0A9D7SD54"/>
<feature type="chain" id="PRO_5038407624" description="MORN repeat variant" evidence="1">
    <location>
        <begin position="20"/>
        <end position="141"/>
    </location>
</feature>
<sequence length="141" mass="16336">MNKHLILLLFLYTTLTAVSQPTKLITNKYSGSNQISENYSVLKSDRITKNGQYITYFRATKEEINDIKKGYIKLHHFIKMKGNYINGKKDGEWIEYSKPSVFKSQGNYNDDKKVGIWLSSKEGGSVIEKYDYDHQIKSNPL</sequence>
<evidence type="ECO:0000256" key="1">
    <source>
        <dbReference type="SAM" id="SignalP"/>
    </source>
</evidence>
<name>A0A9D7SD54_9BACT</name>
<comment type="caution">
    <text evidence="2">The sequence shown here is derived from an EMBL/GenBank/DDBJ whole genome shotgun (WGS) entry which is preliminary data.</text>
</comment>
<evidence type="ECO:0000313" key="3">
    <source>
        <dbReference type="Proteomes" id="UP000808349"/>
    </source>
</evidence>
<dbReference type="EMBL" id="JADKFW010000021">
    <property type="protein sequence ID" value="MBK9719744.1"/>
    <property type="molecule type" value="Genomic_DNA"/>
</dbReference>
<gene>
    <name evidence="2" type="ORF">IPO85_19955</name>
</gene>
<keyword evidence="1" id="KW-0732">Signal</keyword>
<dbReference type="Proteomes" id="UP000808349">
    <property type="component" value="Unassembled WGS sequence"/>
</dbReference>
<evidence type="ECO:0000313" key="2">
    <source>
        <dbReference type="EMBL" id="MBK9719744.1"/>
    </source>
</evidence>
<proteinExistence type="predicted"/>
<reference evidence="2 3" key="1">
    <citation type="submission" date="2020-10" db="EMBL/GenBank/DDBJ databases">
        <title>Connecting structure to function with the recovery of over 1000 high-quality activated sludge metagenome-assembled genomes encoding full-length rRNA genes using long-read sequencing.</title>
        <authorList>
            <person name="Singleton C.M."/>
            <person name="Petriglieri F."/>
            <person name="Kristensen J.M."/>
            <person name="Kirkegaard R.H."/>
            <person name="Michaelsen T.Y."/>
            <person name="Andersen M.H."/>
            <person name="Karst S.M."/>
            <person name="Dueholm M.S."/>
            <person name="Nielsen P.H."/>
            <person name="Albertsen M."/>
        </authorList>
    </citation>
    <scope>NUCLEOTIDE SEQUENCE [LARGE SCALE GENOMIC DNA]</scope>
    <source>
        <strain evidence="2">Ribe_18-Q3-R11-54_BAT3C.373</strain>
    </source>
</reference>